<evidence type="ECO:0000313" key="2">
    <source>
        <dbReference type="EMBL" id="AYO43736.1"/>
    </source>
</evidence>
<keyword evidence="3" id="KW-1185">Reference proteome</keyword>
<reference evidence="2 3" key="1">
    <citation type="submission" date="2018-10" db="EMBL/GenBank/DDBJ databases">
        <title>Complete genome sequence of Malassezia restricta CBS 7877.</title>
        <authorList>
            <person name="Morand S.C."/>
            <person name="Bertignac M."/>
            <person name="Iltis A."/>
            <person name="Kolder I."/>
            <person name="Pirovano W."/>
            <person name="Jourdain R."/>
            <person name="Clavaud C."/>
        </authorList>
    </citation>
    <scope>NUCLEOTIDE SEQUENCE [LARGE SCALE GENOMIC DNA]</scope>
    <source>
        <strain evidence="2 3">CBS 7877</strain>
    </source>
</reference>
<evidence type="ECO:0000313" key="3">
    <source>
        <dbReference type="Proteomes" id="UP000269793"/>
    </source>
</evidence>
<feature type="compositionally biased region" description="Basic and acidic residues" evidence="1">
    <location>
        <begin position="1"/>
        <end position="10"/>
    </location>
</feature>
<evidence type="ECO:0008006" key="4">
    <source>
        <dbReference type="Google" id="ProtNLM"/>
    </source>
</evidence>
<proteinExistence type="predicted"/>
<dbReference type="Proteomes" id="UP000269793">
    <property type="component" value="Chromosome V"/>
</dbReference>
<sequence>MRSGEAEPPTKRAPSLRRSHLESRRMSDSADADVIHMLLHPPAPAPGPFLAPTTEFVLCAPGAPETHQSADHEGDERVRAILAFLSDPEKARRCAEARDIETPDFVSANEPSMLGKTRGASGPIDDTSDEAYEQLHAKHERAEKRLRRLEKDALIRDRKRVLERVRHIEQVDIIKLLPAFEAREAQEQGKRTRSELLEHLTHVHASVLADARALLDRYNKLLPDEAQQVSGGRYQRASTRAIDGSPGPPSDRARADPLRMAPSLADLARRHDTPSARRPCPVSTRHSERLAFGERVPDCATRPDLFDDKIAAWLQQGEGP</sequence>
<dbReference type="STRING" id="425264.A0A3G2S7B5"/>
<dbReference type="EMBL" id="CP033152">
    <property type="protein sequence ID" value="AYO43736.1"/>
    <property type="molecule type" value="Genomic_DNA"/>
</dbReference>
<dbReference type="VEuPathDB" id="FungiDB:DNF11_2786"/>
<gene>
    <name evidence="2" type="ORF">DNF11_2786</name>
</gene>
<accession>A0A3G2S7B5</accession>
<feature type="compositionally biased region" description="Basic and acidic residues" evidence="1">
    <location>
        <begin position="19"/>
        <end position="28"/>
    </location>
</feature>
<protein>
    <recommendedName>
        <fullName evidence="4">Something about silencing protein 4 domain-containing protein</fullName>
    </recommendedName>
</protein>
<dbReference type="AlphaFoldDB" id="A0A3G2S7B5"/>
<feature type="region of interest" description="Disordered" evidence="1">
    <location>
        <begin position="227"/>
        <end position="257"/>
    </location>
</feature>
<name>A0A3G2S7B5_MALR7</name>
<organism evidence="2 3">
    <name type="scientific">Malassezia restricta (strain ATCC 96810 / NBRC 103918 / CBS 7877)</name>
    <name type="common">Seborrheic dermatitis infection agent</name>
    <dbReference type="NCBI Taxonomy" id="425264"/>
    <lineage>
        <taxon>Eukaryota</taxon>
        <taxon>Fungi</taxon>
        <taxon>Dikarya</taxon>
        <taxon>Basidiomycota</taxon>
        <taxon>Ustilaginomycotina</taxon>
        <taxon>Malasseziomycetes</taxon>
        <taxon>Malasseziales</taxon>
        <taxon>Malasseziaceae</taxon>
        <taxon>Malassezia</taxon>
    </lineage>
</organism>
<evidence type="ECO:0000256" key="1">
    <source>
        <dbReference type="SAM" id="MobiDB-lite"/>
    </source>
</evidence>
<dbReference type="OrthoDB" id="2555515at2759"/>
<feature type="region of interest" description="Disordered" evidence="1">
    <location>
        <begin position="1"/>
        <end position="29"/>
    </location>
</feature>